<dbReference type="SUPFAM" id="SSF82199">
    <property type="entry name" value="SET domain"/>
    <property type="match status" value="1"/>
</dbReference>
<dbReference type="AlphaFoldDB" id="A0A9P0VW60"/>
<dbReference type="EMBL" id="CAKXYY010000001">
    <property type="protein sequence ID" value="CAH2350172.1"/>
    <property type="molecule type" value="Genomic_DNA"/>
</dbReference>
<evidence type="ECO:0000313" key="2">
    <source>
        <dbReference type="Proteomes" id="UP000837801"/>
    </source>
</evidence>
<dbReference type="OrthoDB" id="42889at2759"/>
<sequence>MSIAELVLWGKSNGAIIDPRVSFEKGADGIGARYNGSNSEKAEIPGSLISVPLSICITPKIAVESLGNYGKALYEKSTNINSAVKIFLCTERASVNRSFFKPYIELLPALQEVGSPYTWSPEDKAMLKGTNLGNSLSENMSQLVEEWWQCISLLPKEVEKDGLPSLTQDHFLNMKFYYEYKFYTDQDIYEYLKATDVANWTSFGNYLWSSLILKSRSFPYYLFKESIDAEIKQDEAMLLPLIDLLNHSTSAKVNWSTSNTNGQAFFNFQSESTESGAELFNNYGMKGNEELLLAYGFCLKDNVADSAALKIKVPLEILPDLEAQGIKLPQINDYTTSIVRKAPVTEDSNAVNDYSKYSDGLLFFITSDNIPENLIELFQWLCRNTLEKTRTNTVTLRMKLAGLNQLRQAIESKNELIKLPSEGISTSPNGENIKLYLTSQKKIFTSSIKKIKNLEKGLLTDPELKPRLLTLKSIYKKDVKLQQALLVSLGISSYNDILESEFQDQFWLLYLMRCYNKNEYDDEDPEEKYLPEWIHRMFTELMNETEIKPAEVVQFKEIYLGLIPPLATAVPEVFARGQWRVNEMIISAKLLDLISFVRGKEQECILVECDYN</sequence>
<dbReference type="Proteomes" id="UP000837801">
    <property type="component" value="Unassembled WGS sequence"/>
</dbReference>
<protein>
    <submittedName>
        <fullName evidence="1">Protein-lysine N-methyltransferase Efm1p</fullName>
    </submittedName>
</protein>
<dbReference type="GO" id="GO:0005634">
    <property type="term" value="C:nucleus"/>
    <property type="evidence" value="ECO:0007669"/>
    <property type="project" value="TreeGrafter"/>
</dbReference>
<reference evidence="1" key="1">
    <citation type="submission" date="2022-03" db="EMBL/GenBank/DDBJ databases">
        <authorList>
            <person name="Legras J.-L."/>
            <person name="Devillers H."/>
            <person name="Grondin C."/>
        </authorList>
    </citation>
    <scope>NUCLEOTIDE SEQUENCE</scope>
    <source>
        <strain evidence="1">CLIB 1423</strain>
    </source>
</reference>
<dbReference type="Gene3D" id="3.90.1410.10">
    <property type="entry name" value="set domain protein methyltransferase, domain 1"/>
    <property type="match status" value="1"/>
</dbReference>
<dbReference type="PANTHER" id="PTHR13271">
    <property type="entry name" value="UNCHARACTERIZED PUTATIVE METHYLTRANSFERASE"/>
    <property type="match status" value="1"/>
</dbReference>
<dbReference type="InterPro" id="IPR046341">
    <property type="entry name" value="SET_dom_sf"/>
</dbReference>
<name>A0A9P0VW60_9ASCO</name>
<organism evidence="1 2">
    <name type="scientific">[Candida] railenensis</name>
    <dbReference type="NCBI Taxonomy" id="45579"/>
    <lineage>
        <taxon>Eukaryota</taxon>
        <taxon>Fungi</taxon>
        <taxon>Dikarya</taxon>
        <taxon>Ascomycota</taxon>
        <taxon>Saccharomycotina</taxon>
        <taxon>Pichiomycetes</taxon>
        <taxon>Debaryomycetaceae</taxon>
        <taxon>Kurtzmaniella</taxon>
    </lineage>
</organism>
<gene>
    <name evidence="1" type="ORF">CLIB1423_01S04148</name>
</gene>
<evidence type="ECO:0000313" key="1">
    <source>
        <dbReference type="EMBL" id="CAH2350172.1"/>
    </source>
</evidence>
<comment type="caution">
    <text evidence="1">The sequence shown here is derived from an EMBL/GenBank/DDBJ whole genome shotgun (WGS) entry which is preliminary data.</text>
</comment>
<dbReference type="GO" id="GO:0016279">
    <property type="term" value="F:protein-lysine N-methyltransferase activity"/>
    <property type="evidence" value="ECO:0007669"/>
    <property type="project" value="TreeGrafter"/>
</dbReference>
<dbReference type="InterPro" id="IPR050600">
    <property type="entry name" value="SETD3_SETD6_MTase"/>
</dbReference>
<accession>A0A9P0VW60</accession>
<keyword evidence="2" id="KW-1185">Reference proteome</keyword>
<proteinExistence type="predicted"/>
<dbReference type="PANTHER" id="PTHR13271:SF147">
    <property type="entry name" value="PROTEIN-LYSINE N-METHYLTRANSFERASE EFM1-RELATED"/>
    <property type="match status" value="1"/>
</dbReference>